<reference evidence="1 2" key="1">
    <citation type="submission" date="2015-10" db="EMBL/GenBank/DDBJ databases">
        <title>Full genome of DAOMC 229536 Phialocephala scopiformis, a fungal endophyte of spruce producing the potent anti-insectan compound rugulosin.</title>
        <authorList>
            <consortium name="DOE Joint Genome Institute"/>
            <person name="Walker A.K."/>
            <person name="Frasz S.L."/>
            <person name="Seifert K.A."/>
            <person name="Miller J.D."/>
            <person name="Mondo S.J."/>
            <person name="Labutti K."/>
            <person name="Lipzen A."/>
            <person name="Dockter R."/>
            <person name="Kennedy M."/>
            <person name="Grigoriev I.V."/>
            <person name="Spatafora J.W."/>
        </authorList>
    </citation>
    <scope>NUCLEOTIDE SEQUENCE [LARGE SCALE GENOMIC DNA]</scope>
    <source>
        <strain evidence="1 2">CBS 120377</strain>
    </source>
</reference>
<dbReference type="GeneID" id="28815579"/>
<keyword evidence="2" id="KW-1185">Reference proteome</keyword>
<gene>
    <name evidence="1" type="ORF">LY89DRAFT_209519</name>
</gene>
<evidence type="ECO:0000313" key="1">
    <source>
        <dbReference type="EMBL" id="KUJ12526.1"/>
    </source>
</evidence>
<name>A0A194WX18_MOLSC</name>
<evidence type="ECO:0000313" key="2">
    <source>
        <dbReference type="Proteomes" id="UP000070700"/>
    </source>
</evidence>
<dbReference type="Proteomes" id="UP000070700">
    <property type="component" value="Unassembled WGS sequence"/>
</dbReference>
<dbReference type="KEGG" id="psco:LY89DRAFT_209519"/>
<proteinExistence type="predicted"/>
<accession>A0A194WX18</accession>
<dbReference type="AlphaFoldDB" id="A0A194WX18"/>
<organism evidence="1 2">
    <name type="scientific">Mollisia scopiformis</name>
    <name type="common">Conifer needle endophyte fungus</name>
    <name type="synonym">Phialocephala scopiformis</name>
    <dbReference type="NCBI Taxonomy" id="149040"/>
    <lineage>
        <taxon>Eukaryota</taxon>
        <taxon>Fungi</taxon>
        <taxon>Dikarya</taxon>
        <taxon>Ascomycota</taxon>
        <taxon>Pezizomycotina</taxon>
        <taxon>Leotiomycetes</taxon>
        <taxon>Helotiales</taxon>
        <taxon>Mollisiaceae</taxon>
        <taxon>Mollisia</taxon>
    </lineage>
</organism>
<sequence>MARTLLKLVEAPSRFCIPYNLPKFSKGVCWPITPRSWVDYPLEADTIQKFLESLFSILEAFLAAGIDPTNVSNQVPSDFKFYPEVFVQGIVQTLPYTDSKINGKIVFDHANAVLNEEVLKYRKEKTISIGATTEAEVGTKRRHLHESADDGCQTGHGSIGVWRNQAGIISKRTRVNIERDTCADDSLSLMDGFWVDTNGAERREKKFLCRREVKSSGYVSEEGALNQEGSCT</sequence>
<dbReference type="OrthoDB" id="10644596at2759"/>
<protein>
    <submittedName>
        <fullName evidence="1">Uncharacterized protein</fullName>
    </submittedName>
</protein>
<dbReference type="RefSeq" id="XP_018066881.1">
    <property type="nucleotide sequence ID" value="XM_018205853.1"/>
</dbReference>
<dbReference type="InParanoid" id="A0A194WX18"/>
<dbReference type="EMBL" id="KQ947424">
    <property type="protein sequence ID" value="KUJ12526.1"/>
    <property type="molecule type" value="Genomic_DNA"/>
</dbReference>